<reference evidence="1" key="1">
    <citation type="journal article" date="2023" name="Nat. Microbiol.">
        <title>Babesia duncani multi-omics identifies virulence factors and drug targets.</title>
        <authorList>
            <person name="Singh P."/>
            <person name="Lonardi S."/>
            <person name="Liang Q."/>
            <person name="Vydyam P."/>
            <person name="Khabirova E."/>
            <person name="Fang T."/>
            <person name="Gihaz S."/>
            <person name="Thekkiniath J."/>
            <person name="Munshi M."/>
            <person name="Abel S."/>
            <person name="Ciampossin L."/>
            <person name="Batugedara G."/>
            <person name="Gupta M."/>
            <person name="Lu X.M."/>
            <person name="Lenz T."/>
            <person name="Chakravarty S."/>
            <person name="Cornillot E."/>
            <person name="Hu Y."/>
            <person name="Ma W."/>
            <person name="Gonzalez L.M."/>
            <person name="Sanchez S."/>
            <person name="Estrada K."/>
            <person name="Sanchez-Flores A."/>
            <person name="Montero E."/>
            <person name="Harb O.S."/>
            <person name="Le Roch K.G."/>
            <person name="Mamoun C.B."/>
        </authorList>
    </citation>
    <scope>NUCLEOTIDE SEQUENCE</scope>
    <source>
        <strain evidence="1">WA1</strain>
    </source>
</reference>
<proteinExistence type="predicted"/>
<dbReference type="RefSeq" id="XP_067804294.1">
    <property type="nucleotide sequence ID" value="XM_067945503.1"/>
</dbReference>
<dbReference type="KEGG" id="bdw:94334750"/>
<protein>
    <submittedName>
        <fullName evidence="1">Uncharacterized protein</fullName>
    </submittedName>
</protein>
<sequence length="131" mass="15472">MEEDEILQNSIETVKDENKPLFILRVYNVPSHYTVVDMEKLINDRMPNSNIERIILPFPWQERTDCPWKIICGDENTYNKFLSMEHIYLSNDKASRFQPAITFMEGDPLDMAELPTKADESLLLNEYLDKR</sequence>
<dbReference type="Proteomes" id="UP001214638">
    <property type="component" value="Unassembled WGS sequence"/>
</dbReference>
<gene>
    <name evidence="1" type="ORF">BdWA1_000452</name>
</gene>
<name>A0AAD9PMC9_9APIC</name>
<evidence type="ECO:0000313" key="2">
    <source>
        <dbReference type="Proteomes" id="UP001214638"/>
    </source>
</evidence>
<accession>A0AAD9PMC9</accession>
<keyword evidence="2" id="KW-1185">Reference proteome</keyword>
<dbReference type="AlphaFoldDB" id="A0AAD9PMC9"/>
<evidence type="ECO:0000313" key="1">
    <source>
        <dbReference type="EMBL" id="KAK2197452.1"/>
    </source>
</evidence>
<dbReference type="GeneID" id="94334750"/>
<comment type="caution">
    <text evidence="1">The sequence shown here is derived from an EMBL/GenBank/DDBJ whole genome shotgun (WGS) entry which is preliminary data.</text>
</comment>
<organism evidence="1 2">
    <name type="scientific">Babesia duncani</name>
    <dbReference type="NCBI Taxonomy" id="323732"/>
    <lineage>
        <taxon>Eukaryota</taxon>
        <taxon>Sar</taxon>
        <taxon>Alveolata</taxon>
        <taxon>Apicomplexa</taxon>
        <taxon>Aconoidasida</taxon>
        <taxon>Piroplasmida</taxon>
        <taxon>Babesiidae</taxon>
        <taxon>Babesia</taxon>
    </lineage>
</organism>
<dbReference type="EMBL" id="JALLKP010000001">
    <property type="protein sequence ID" value="KAK2197452.1"/>
    <property type="molecule type" value="Genomic_DNA"/>
</dbReference>